<dbReference type="InterPro" id="IPR025996">
    <property type="entry name" value="MT1864/Rv1816-like_C"/>
</dbReference>
<feature type="DNA-binding region" description="H-T-H motif" evidence="4">
    <location>
        <begin position="42"/>
        <end position="61"/>
    </location>
</feature>
<reference evidence="6 7" key="1">
    <citation type="submission" date="2023-08" db="EMBL/GenBank/DDBJ databases">
        <title>Pleionea litopenaei sp. nov., isolated from stomach of juvenile Litopenaeus vannamei.</title>
        <authorList>
            <person name="Rho A.M."/>
            <person name="Hwang C.Y."/>
        </authorList>
    </citation>
    <scope>NUCLEOTIDE SEQUENCE [LARGE SCALE GENOMIC DNA]</scope>
    <source>
        <strain evidence="6 7">HL-JVS1</strain>
    </source>
</reference>
<keyword evidence="1" id="KW-0805">Transcription regulation</keyword>
<proteinExistence type="predicted"/>
<dbReference type="SUPFAM" id="SSF46689">
    <property type="entry name" value="Homeodomain-like"/>
    <property type="match status" value="1"/>
</dbReference>
<dbReference type="KEGG" id="plei:Q9312_13640"/>
<evidence type="ECO:0000313" key="7">
    <source>
        <dbReference type="Proteomes" id="UP001239782"/>
    </source>
</evidence>
<name>A0AA51RRF1_9GAMM</name>
<dbReference type="Proteomes" id="UP001239782">
    <property type="component" value="Chromosome"/>
</dbReference>
<dbReference type="Pfam" id="PF00440">
    <property type="entry name" value="TetR_N"/>
    <property type="match status" value="1"/>
</dbReference>
<dbReference type="InterPro" id="IPR050624">
    <property type="entry name" value="HTH-type_Tx_Regulator"/>
</dbReference>
<dbReference type="PRINTS" id="PR00455">
    <property type="entry name" value="HTHTETR"/>
</dbReference>
<evidence type="ECO:0000313" key="6">
    <source>
        <dbReference type="EMBL" id="WMS86262.1"/>
    </source>
</evidence>
<dbReference type="Pfam" id="PF13305">
    <property type="entry name" value="TetR_C_33"/>
    <property type="match status" value="1"/>
</dbReference>
<dbReference type="PROSITE" id="PS50977">
    <property type="entry name" value="HTH_TETR_2"/>
    <property type="match status" value="1"/>
</dbReference>
<dbReference type="PANTHER" id="PTHR43479:SF20">
    <property type="entry name" value="HTH TETR-TYPE DOMAIN-CONTAINING PROTEIN"/>
    <property type="match status" value="1"/>
</dbReference>
<evidence type="ECO:0000256" key="1">
    <source>
        <dbReference type="ARBA" id="ARBA00023015"/>
    </source>
</evidence>
<keyword evidence="2 4" id="KW-0238">DNA-binding</keyword>
<organism evidence="6 7">
    <name type="scientific">Pleionea litopenaei</name>
    <dbReference type="NCBI Taxonomy" id="3070815"/>
    <lineage>
        <taxon>Bacteria</taxon>
        <taxon>Pseudomonadati</taxon>
        <taxon>Pseudomonadota</taxon>
        <taxon>Gammaproteobacteria</taxon>
        <taxon>Oceanospirillales</taxon>
        <taxon>Pleioneaceae</taxon>
        <taxon>Pleionea</taxon>
    </lineage>
</organism>
<dbReference type="PANTHER" id="PTHR43479">
    <property type="entry name" value="ACREF/ENVCD OPERON REPRESSOR-RELATED"/>
    <property type="match status" value="1"/>
</dbReference>
<dbReference type="InterPro" id="IPR001647">
    <property type="entry name" value="HTH_TetR"/>
</dbReference>
<keyword evidence="3" id="KW-0804">Transcription</keyword>
<dbReference type="GO" id="GO:0003677">
    <property type="term" value="F:DNA binding"/>
    <property type="evidence" value="ECO:0007669"/>
    <property type="project" value="UniProtKB-UniRule"/>
</dbReference>
<gene>
    <name evidence="6" type="ORF">Q9312_13640</name>
</gene>
<sequence length="208" mass="23092">MNSSKTKQAAKAKTRYHHGDLKEALINAAHELVSQKGPDHFSLTDACRLAGVSKSAPYRHFGNKDDLLQSVRDKGFKKMRQGMIAAAEDLVTGSNQCITAIGMAYIQFAVSEPALFKLMFGNSRSLPENDLTDLEGKPTFKILLDQVIARTKLQDIGSLMSVAFPLWTLVHGASMLIIDDSYRRIYPDSNTEQMITEATKRLLAEFPE</sequence>
<dbReference type="InterPro" id="IPR036271">
    <property type="entry name" value="Tet_transcr_reg_TetR-rel_C_sf"/>
</dbReference>
<feature type="domain" description="HTH tetR-type" evidence="5">
    <location>
        <begin position="19"/>
        <end position="79"/>
    </location>
</feature>
<protein>
    <submittedName>
        <fullName evidence="6">TetR/AcrR family transcriptional regulator</fullName>
    </submittedName>
</protein>
<evidence type="ECO:0000256" key="4">
    <source>
        <dbReference type="PROSITE-ProRule" id="PRU00335"/>
    </source>
</evidence>
<dbReference type="InterPro" id="IPR009057">
    <property type="entry name" value="Homeodomain-like_sf"/>
</dbReference>
<evidence type="ECO:0000256" key="2">
    <source>
        <dbReference type="ARBA" id="ARBA00023125"/>
    </source>
</evidence>
<evidence type="ECO:0000259" key="5">
    <source>
        <dbReference type="PROSITE" id="PS50977"/>
    </source>
</evidence>
<dbReference type="Gene3D" id="1.10.357.10">
    <property type="entry name" value="Tetracycline Repressor, domain 2"/>
    <property type="match status" value="1"/>
</dbReference>
<dbReference type="AlphaFoldDB" id="A0AA51RRF1"/>
<keyword evidence="7" id="KW-1185">Reference proteome</keyword>
<evidence type="ECO:0000256" key="3">
    <source>
        <dbReference type="ARBA" id="ARBA00023163"/>
    </source>
</evidence>
<dbReference type="EMBL" id="CP133548">
    <property type="protein sequence ID" value="WMS86262.1"/>
    <property type="molecule type" value="Genomic_DNA"/>
</dbReference>
<accession>A0AA51RRF1</accession>
<dbReference type="RefSeq" id="WP_309201414.1">
    <property type="nucleotide sequence ID" value="NZ_CP133548.1"/>
</dbReference>
<dbReference type="SUPFAM" id="SSF48498">
    <property type="entry name" value="Tetracyclin repressor-like, C-terminal domain"/>
    <property type="match status" value="1"/>
</dbReference>